<dbReference type="GO" id="GO:0006629">
    <property type="term" value="P:lipid metabolic process"/>
    <property type="evidence" value="ECO:0007669"/>
    <property type="project" value="InterPro"/>
</dbReference>
<dbReference type="EMBL" id="KT944269">
    <property type="protein sequence ID" value="ALV86584.1"/>
    <property type="molecule type" value="Genomic_DNA"/>
</dbReference>
<name>A0A0U3UA54_9BACT</name>
<evidence type="ECO:0000256" key="3">
    <source>
        <dbReference type="ARBA" id="ARBA00022729"/>
    </source>
</evidence>
<dbReference type="EC" id="3.1.4.46" evidence="2"/>
<organism evidence="9">
    <name type="scientific">uncultured bacterium 25</name>
    <dbReference type="NCBI Taxonomy" id="1748273"/>
    <lineage>
        <taxon>Bacteria</taxon>
        <taxon>environmental samples</taxon>
    </lineage>
</organism>
<proteinExistence type="inferred from homology"/>
<feature type="domain" description="GP-PDE" evidence="8">
    <location>
        <begin position="39"/>
        <end position="388"/>
    </location>
</feature>
<reference evidence="9" key="1">
    <citation type="submission" date="2015-10" db="EMBL/GenBank/DDBJ databases">
        <title>Biosynthesis of SCL-MCL polyhydroxyalkanoates by metagenomic clones in Pseudomonas putida.</title>
        <authorList>
            <person name="Cheng J."/>
            <person name="Charles T.C."/>
        </authorList>
    </citation>
    <scope>NUCLEOTIDE SEQUENCE</scope>
</reference>
<dbReference type="InterPro" id="IPR030395">
    <property type="entry name" value="GP_PDE_dom"/>
</dbReference>
<dbReference type="PROSITE" id="PS51704">
    <property type="entry name" value="GP_PDE"/>
    <property type="match status" value="1"/>
</dbReference>
<keyword evidence="3 7" id="KW-0732">Signal</keyword>
<dbReference type="GO" id="GO:0006071">
    <property type="term" value="P:glycerol metabolic process"/>
    <property type="evidence" value="ECO:0007669"/>
    <property type="project" value="UniProtKB-KW"/>
</dbReference>
<comment type="catalytic activity">
    <reaction evidence="6">
        <text>a sn-glycero-3-phosphodiester + H2O = an alcohol + sn-glycerol 3-phosphate + H(+)</text>
        <dbReference type="Rhea" id="RHEA:12969"/>
        <dbReference type="ChEBI" id="CHEBI:15377"/>
        <dbReference type="ChEBI" id="CHEBI:15378"/>
        <dbReference type="ChEBI" id="CHEBI:30879"/>
        <dbReference type="ChEBI" id="CHEBI:57597"/>
        <dbReference type="ChEBI" id="CHEBI:83408"/>
        <dbReference type="EC" id="3.1.4.46"/>
    </reaction>
</comment>
<dbReference type="InterPro" id="IPR017946">
    <property type="entry name" value="PLC-like_Pdiesterase_TIM-brl"/>
</dbReference>
<evidence type="ECO:0000256" key="1">
    <source>
        <dbReference type="ARBA" id="ARBA00007277"/>
    </source>
</evidence>
<accession>A0A0U3UA54</accession>
<evidence type="ECO:0000256" key="4">
    <source>
        <dbReference type="ARBA" id="ARBA00022798"/>
    </source>
</evidence>
<evidence type="ECO:0000259" key="8">
    <source>
        <dbReference type="PROSITE" id="PS51704"/>
    </source>
</evidence>
<keyword evidence="4" id="KW-0319">Glycerol metabolism</keyword>
<dbReference type="PANTHER" id="PTHR43620">
    <property type="entry name" value="GLYCEROPHOSPHORYL DIESTER PHOSPHODIESTERASE"/>
    <property type="match status" value="1"/>
</dbReference>
<dbReference type="SUPFAM" id="SSF51695">
    <property type="entry name" value="PLC-like phosphodiesterases"/>
    <property type="match status" value="1"/>
</dbReference>
<evidence type="ECO:0000256" key="7">
    <source>
        <dbReference type="SAM" id="SignalP"/>
    </source>
</evidence>
<dbReference type="PANTHER" id="PTHR43620:SF7">
    <property type="entry name" value="GLYCEROPHOSPHODIESTER PHOSPHODIESTERASE GDPD5-RELATED"/>
    <property type="match status" value="1"/>
</dbReference>
<evidence type="ECO:0000256" key="5">
    <source>
        <dbReference type="ARBA" id="ARBA00022801"/>
    </source>
</evidence>
<feature type="signal peptide" evidence="7">
    <location>
        <begin position="1"/>
        <end position="26"/>
    </location>
</feature>
<keyword evidence="5" id="KW-0378">Hydrolase</keyword>
<feature type="chain" id="PRO_5006845899" description="glycerophosphodiester phosphodiesterase" evidence="7">
    <location>
        <begin position="27"/>
        <end position="414"/>
    </location>
</feature>
<evidence type="ECO:0000256" key="6">
    <source>
        <dbReference type="ARBA" id="ARBA00047512"/>
    </source>
</evidence>
<evidence type="ECO:0000313" key="9">
    <source>
        <dbReference type="EMBL" id="ALV86584.1"/>
    </source>
</evidence>
<dbReference type="AlphaFoldDB" id="A0A0U3UA54"/>
<dbReference type="CDD" id="cd08602">
    <property type="entry name" value="GDPD_ScGlpQ1_like"/>
    <property type="match status" value="1"/>
</dbReference>
<evidence type="ECO:0000256" key="2">
    <source>
        <dbReference type="ARBA" id="ARBA00012247"/>
    </source>
</evidence>
<dbReference type="Pfam" id="PF03009">
    <property type="entry name" value="GDPD"/>
    <property type="match status" value="1"/>
</dbReference>
<comment type="similarity">
    <text evidence="1">Belongs to the glycerophosphoryl diester phosphodiesterase family.</text>
</comment>
<dbReference type="Gene3D" id="3.20.20.190">
    <property type="entry name" value="Phosphatidylinositol (PI) phosphodiesterase"/>
    <property type="match status" value="1"/>
</dbReference>
<dbReference type="GO" id="GO:0008889">
    <property type="term" value="F:glycerophosphodiester phosphodiesterase activity"/>
    <property type="evidence" value="ECO:0007669"/>
    <property type="project" value="UniProtKB-EC"/>
</dbReference>
<sequence length="414" mass="45450">MNSLIKVCNALFGLALVLAAATPVAAQEENARRRADNAPLVIGHRGGANGYLPEHTLEAYALGISLGADYIEPDLVATKDGHLIARHEPNLIDTTNVKDLPQFANRRRTAMVDGVATDGFFASDFTLAEIKQLRAVQSFPERDQGFNGRFQIPTLVEVIELAKRKSREEGRRIGIYPETKHPTYHQGIGLPLEDRLLGVLSAAGWNQRNAPVFIQSFETANLRYLRSKTSVRLIQLVDANDVKPDGSLDFGKPYDKPYDWVVSNRDGQFKDLLTPRGLQEVRGYADGIGPWKPYLISSACKAVQGGACADVTGDGVVDERDRVLLPPSDVIANAHKLGLLVHPYTFRSEQKRLTGSFAGNPINEYLAFYEAGVDGLFSDFADTAVAARAMFLLKHDPGYAGCLVNARKCERNND</sequence>
<protein>
    <recommendedName>
        <fullName evidence="2">glycerophosphodiester phosphodiesterase</fullName>
        <ecNumber evidence="2">3.1.4.46</ecNumber>
    </recommendedName>
</protein>